<keyword evidence="1" id="KW-0472">Membrane</keyword>
<dbReference type="InterPro" id="IPR021047">
    <property type="entry name" value="Mannosyltransferase_CMT1"/>
</dbReference>
<comment type="caution">
    <text evidence="2">The sequence shown here is derived from an EMBL/GenBank/DDBJ whole genome shotgun (WGS) entry which is preliminary data.</text>
</comment>
<sequence length="480" mass="54367">MFRQPWHDRVPAPRHRLFKVAVAICLVFAFMAYRNLWHDISSPIPYTPWTRADYGGSWMNEAFEGIEGFSTPPARWSLAINPPGKPKHRYTAKVHAQLILDQAEATPNNNNLGCPALNHDRYRELVPPSTEGDSSHKRTYFFALDLRQVVSLLPTLMGSIVEAVRFLGPESCVLSVVEGLSTDGTYETLLLLQDALTAMGTIVYIQRSDINPRFGDRIGKLAKLRNLALEPMYLETSQMAEDDSATILFVNDVAACTEDLLELALQQRRQHADMACAMDYRRLSRQYDYHMAFYDVWISRSMDGETFIMVPPGPAQWRFADDLFPYDDVARARYAQRRPFQVFSCWNGAVALNAQPFLQKQIEFRRAHKHVGECGAGEPTLLCKDLWALGAGNILVVPSVSLGYTLEEGLDVKDTLGYTANWTATEAAEGDAVEPVAVDWDPRPPSVVRCIPSWRKQFWQAWDFGVERLRSSSRAKRIQE</sequence>
<proteinExistence type="predicted"/>
<dbReference type="Proteomes" id="UP001583186">
    <property type="component" value="Unassembled WGS sequence"/>
</dbReference>
<evidence type="ECO:0000256" key="1">
    <source>
        <dbReference type="SAM" id="Phobius"/>
    </source>
</evidence>
<protein>
    <recommendedName>
        <fullName evidence="4">Alpha-1,3-mannosyltransferase</fullName>
    </recommendedName>
</protein>
<organism evidence="2 3">
    <name type="scientific">Sporothrix stenoceras</name>
    <dbReference type="NCBI Taxonomy" id="5173"/>
    <lineage>
        <taxon>Eukaryota</taxon>
        <taxon>Fungi</taxon>
        <taxon>Dikarya</taxon>
        <taxon>Ascomycota</taxon>
        <taxon>Pezizomycotina</taxon>
        <taxon>Sordariomycetes</taxon>
        <taxon>Sordariomycetidae</taxon>
        <taxon>Ophiostomatales</taxon>
        <taxon>Ophiostomataceae</taxon>
        <taxon>Sporothrix</taxon>
    </lineage>
</organism>
<dbReference type="EMBL" id="JAWCUI010000080">
    <property type="protein sequence ID" value="KAL1889067.1"/>
    <property type="molecule type" value="Genomic_DNA"/>
</dbReference>
<accession>A0ABR3YLK7</accession>
<name>A0ABR3YLK7_9PEZI</name>
<keyword evidence="1" id="KW-1133">Transmembrane helix</keyword>
<evidence type="ECO:0008006" key="4">
    <source>
        <dbReference type="Google" id="ProtNLM"/>
    </source>
</evidence>
<evidence type="ECO:0000313" key="3">
    <source>
        <dbReference type="Proteomes" id="UP001583186"/>
    </source>
</evidence>
<evidence type="ECO:0000313" key="2">
    <source>
        <dbReference type="EMBL" id="KAL1889067.1"/>
    </source>
</evidence>
<keyword evidence="3" id="KW-1185">Reference proteome</keyword>
<dbReference type="PANTHER" id="PTHR34144">
    <property type="entry name" value="CHROMOSOME 8, WHOLE GENOME SHOTGUN SEQUENCE"/>
    <property type="match status" value="1"/>
</dbReference>
<feature type="transmembrane region" description="Helical" evidence="1">
    <location>
        <begin position="20"/>
        <end position="37"/>
    </location>
</feature>
<keyword evidence="1" id="KW-0812">Transmembrane</keyword>
<dbReference type="Pfam" id="PF11735">
    <property type="entry name" value="CAP59_mtransfer"/>
    <property type="match status" value="1"/>
</dbReference>
<reference evidence="2 3" key="1">
    <citation type="journal article" date="2024" name="IMA Fungus">
        <title>IMA Genome - F19 : A genome assembly and annotation guide to empower mycologists, including annotated draft genome sequences of Ceratocystis pirilliformis, Diaporthe australafricana, Fusarium ophioides, Paecilomyces lecythidis, and Sporothrix stenoceras.</title>
        <authorList>
            <person name="Aylward J."/>
            <person name="Wilson A.M."/>
            <person name="Visagie C.M."/>
            <person name="Spraker J."/>
            <person name="Barnes I."/>
            <person name="Buitendag C."/>
            <person name="Ceriani C."/>
            <person name="Del Mar Angel L."/>
            <person name="du Plessis D."/>
            <person name="Fuchs T."/>
            <person name="Gasser K."/>
            <person name="Kramer D."/>
            <person name="Li W."/>
            <person name="Munsamy K."/>
            <person name="Piso A."/>
            <person name="Price J.L."/>
            <person name="Sonnekus B."/>
            <person name="Thomas C."/>
            <person name="van der Nest A."/>
            <person name="van Dijk A."/>
            <person name="van Heerden A."/>
            <person name="van Vuuren N."/>
            <person name="Yilmaz N."/>
            <person name="Duong T.A."/>
            <person name="van der Merwe N.A."/>
            <person name="Wingfield M.J."/>
            <person name="Wingfield B.D."/>
        </authorList>
    </citation>
    <scope>NUCLEOTIDE SEQUENCE [LARGE SCALE GENOMIC DNA]</scope>
    <source>
        <strain evidence="2 3">CMW 5346</strain>
    </source>
</reference>
<gene>
    <name evidence="2" type="ORF">Sste5346_009132</name>
</gene>
<dbReference type="PANTHER" id="PTHR34144:SF5">
    <property type="entry name" value="ALPHA-1,3-MANNOSYLTRANSFERASE CMT1"/>
    <property type="match status" value="1"/>
</dbReference>